<keyword evidence="2" id="KW-0456">Lyase</keyword>
<gene>
    <name evidence="1" type="ORF">JL2886_02379</name>
    <name evidence="2" type="ORF">PXK24_10725</name>
</gene>
<name>A0A1B0ZT65_9RHOB</name>
<dbReference type="GO" id="GO:0016829">
    <property type="term" value="F:lyase activity"/>
    <property type="evidence" value="ECO:0007669"/>
    <property type="project" value="UniProtKB-KW"/>
</dbReference>
<reference evidence="1 3" key="1">
    <citation type="submission" date="2016-04" db="EMBL/GenBank/DDBJ databases">
        <authorList>
            <person name="Evans L.H."/>
            <person name="Alamgir A."/>
            <person name="Owens N."/>
            <person name="Weber N.D."/>
            <person name="Virtaneva K."/>
            <person name="Barbian K."/>
            <person name="Babar A."/>
            <person name="Rosenke K."/>
        </authorList>
    </citation>
    <scope>NUCLEOTIDE SEQUENCE [LARGE SCALE GENOMIC DNA]</scope>
    <source>
        <strain evidence="1 3">JL2886</strain>
    </source>
</reference>
<dbReference type="CDD" id="cd00377">
    <property type="entry name" value="ICL_PEPM"/>
    <property type="match status" value="1"/>
</dbReference>
<dbReference type="PANTHER" id="PTHR42905">
    <property type="entry name" value="PHOSPHOENOLPYRUVATE CARBOXYLASE"/>
    <property type="match status" value="1"/>
</dbReference>
<evidence type="ECO:0000313" key="1">
    <source>
        <dbReference type="EMBL" id="ANP37268.1"/>
    </source>
</evidence>
<evidence type="ECO:0000313" key="3">
    <source>
        <dbReference type="Proteomes" id="UP000092565"/>
    </source>
</evidence>
<dbReference type="Gene3D" id="3.20.20.60">
    <property type="entry name" value="Phosphoenolpyruvate-binding domains"/>
    <property type="match status" value="1"/>
</dbReference>
<dbReference type="InterPro" id="IPR015813">
    <property type="entry name" value="Pyrv/PenolPyrv_kinase-like_dom"/>
</dbReference>
<evidence type="ECO:0000313" key="4">
    <source>
        <dbReference type="Proteomes" id="UP001218364"/>
    </source>
</evidence>
<dbReference type="SUPFAM" id="SSF51621">
    <property type="entry name" value="Phosphoenolpyruvate/pyruvate domain"/>
    <property type="match status" value="1"/>
</dbReference>
<proteinExistence type="predicted"/>
<accession>A0A1B0ZT65</accession>
<dbReference type="RefSeq" id="WP_065272114.1">
    <property type="nucleotide sequence ID" value="NZ_CP015124.1"/>
</dbReference>
<dbReference type="EMBL" id="JARCJK010000004">
    <property type="protein sequence ID" value="MDE4166170.1"/>
    <property type="molecule type" value="Genomic_DNA"/>
</dbReference>
<dbReference type="OrthoDB" id="8629576at2"/>
<dbReference type="InterPro" id="IPR039556">
    <property type="entry name" value="ICL/PEPM"/>
</dbReference>
<dbReference type="Pfam" id="PF13714">
    <property type="entry name" value="PEP_mutase"/>
    <property type="match status" value="1"/>
</dbReference>
<evidence type="ECO:0000313" key="2">
    <source>
        <dbReference type="EMBL" id="MDE4166170.1"/>
    </source>
</evidence>
<reference evidence="2 4" key="2">
    <citation type="submission" date="2023-02" db="EMBL/GenBank/DDBJ databases">
        <title>Population genomics of bacteria associated with diatom.</title>
        <authorList>
            <person name="Xie J."/>
            <person name="Wang H."/>
        </authorList>
    </citation>
    <scope>NUCLEOTIDE SEQUENCE [LARGE SCALE GENOMIC DNA]</scope>
    <source>
        <strain evidence="2 4">PT47_8</strain>
    </source>
</reference>
<keyword evidence="3" id="KW-1185">Reference proteome</keyword>
<dbReference type="PATRIC" id="fig|60890.4.peg.2305"/>
<dbReference type="Proteomes" id="UP001218364">
    <property type="component" value="Unassembled WGS sequence"/>
</dbReference>
<dbReference type="PANTHER" id="PTHR42905:SF2">
    <property type="entry name" value="PHOSPHOENOLPYRUVATE CARBOXYLASE FAMILY PROTEIN"/>
    <property type="match status" value="1"/>
</dbReference>
<dbReference type="EMBL" id="CP015124">
    <property type="protein sequence ID" value="ANP37268.1"/>
    <property type="molecule type" value="Genomic_DNA"/>
</dbReference>
<protein>
    <submittedName>
        <fullName evidence="1">Carboxyvinyl-carboxyphosphonate phosphorylmutase</fullName>
    </submittedName>
    <submittedName>
        <fullName evidence="2">Isocitrate lyase/PEP mutase family protein</fullName>
    </submittedName>
</protein>
<sequence length="297" mass="32149">MTTPADRLRALLAQPRLHTMPCAYDALSAKLIEQAGFDLTFMTGFGASASRIGAPDLGLMSYGEVLDQARNIAGAISMPLIADGDTGYGNAMNVRRTVQGMANAGCAAVMIEDQLAPKRCGHTPGKAVVGREEAYDRIRAAVDAREEGQDILILARTDARHDHGLNEALTRAQKFRELGADIIFVEAPRSEAEMREVCAATDAPNMANIVEGGETPDLPPEALEEIGYRIAAYPLSLMASAMQAMMQTLAEMKVGQPRSNLMDFMELRRRIGFDDYYEASERYATSARPVTGAREGS</sequence>
<dbReference type="AlphaFoldDB" id="A0A1B0ZT65"/>
<organism evidence="1 3">
    <name type="scientific">Phaeobacter gallaeciensis</name>
    <dbReference type="NCBI Taxonomy" id="60890"/>
    <lineage>
        <taxon>Bacteria</taxon>
        <taxon>Pseudomonadati</taxon>
        <taxon>Pseudomonadota</taxon>
        <taxon>Alphaproteobacteria</taxon>
        <taxon>Rhodobacterales</taxon>
        <taxon>Roseobacteraceae</taxon>
        <taxon>Phaeobacter</taxon>
    </lineage>
</organism>
<dbReference type="InterPro" id="IPR040442">
    <property type="entry name" value="Pyrv_kinase-like_dom_sf"/>
</dbReference>
<dbReference type="Proteomes" id="UP000092565">
    <property type="component" value="Chromosome"/>
</dbReference>